<comment type="caution">
    <text evidence="1">The sequence shown here is derived from an EMBL/GenBank/DDBJ whole genome shotgun (WGS) entry which is preliminary data.</text>
</comment>
<accession>A0AAD9G8R8</accession>
<name>A0AAD9G8R8_9STRA</name>
<proteinExistence type="predicted"/>
<dbReference type="AlphaFoldDB" id="A0AAD9G8R8"/>
<evidence type="ECO:0000313" key="1">
    <source>
        <dbReference type="EMBL" id="KAK1933986.1"/>
    </source>
</evidence>
<gene>
    <name evidence="1" type="ORF">P3T76_011746</name>
</gene>
<dbReference type="EMBL" id="JASMQC010000027">
    <property type="protein sequence ID" value="KAK1933986.1"/>
    <property type="molecule type" value="Genomic_DNA"/>
</dbReference>
<evidence type="ECO:0000313" key="2">
    <source>
        <dbReference type="Proteomes" id="UP001259832"/>
    </source>
</evidence>
<keyword evidence="2" id="KW-1185">Reference proteome</keyword>
<dbReference type="Proteomes" id="UP001259832">
    <property type="component" value="Unassembled WGS sequence"/>
</dbReference>
<reference evidence="1" key="1">
    <citation type="submission" date="2023-08" db="EMBL/GenBank/DDBJ databases">
        <title>Reference Genome Resource for the Citrus Pathogen Phytophthora citrophthora.</title>
        <authorList>
            <person name="Moller H."/>
            <person name="Coetzee B."/>
            <person name="Rose L.J."/>
            <person name="Van Niekerk J.M."/>
        </authorList>
    </citation>
    <scope>NUCLEOTIDE SEQUENCE</scope>
    <source>
        <strain evidence="1">STE-U-9442</strain>
    </source>
</reference>
<protein>
    <submittedName>
        <fullName evidence="1">Uncharacterized protein</fullName>
    </submittedName>
</protein>
<sequence>MSLQDLTPVNSQRALKTAINTFSRFLASERVTMDFIAASLVGDASGSVFVKLMDRFGVYLAFVEGRGGEAASTEFGNELLPARKELVARYLPNTQGKHRKEAAEHDPDS</sequence>
<organism evidence="1 2">
    <name type="scientific">Phytophthora citrophthora</name>
    <dbReference type="NCBI Taxonomy" id="4793"/>
    <lineage>
        <taxon>Eukaryota</taxon>
        <taxon>Sar</taxon>
        <taxon>Stramenopiles</taxon>
        <taxon>Oomycota</taxon>
        <taxon>Peronosporomycetes</taxon>
        <taxon>Peronosporales</taxon>
        <taxon>Peronosporaceae</taxon>
        <taxon>Phytophthora</taxon>
    </lineage>
</organism>